<gene>
    <name evidence="1" type="ORF">FHS16_001759</name>
</gene>
<reference evidence="1 2" key="1">
    <citation type="submission" date="2020-08" db="EMBL/GenBank/DDBJ databases">
        <title>Genomic Encyclopedia of Type Strains, Phase III (KMG-III): the genomes of soil and plant-associated and newly described type strains.</title>
        <authorList>
            <person name="Whitman W."/>
        </authorList>
    </citation>
    <scope>NUCLEOTIDE SEQUENCE [LARGE SCALE GENOMIC DNA]</scope>
    <source>
        <strain evidence="1 2">CECT 8234</strain>
    </source>
</reference>
<dbReference type="EMBL" id="JACHXW010000004">
    <property type="protein sequence ID" value="MBB3151713.1"/>
    <property type="molecule type" value="Genomic_DNA"/>
</dbReference>
<sequence>MCYGVKVGNQLNVRTAKGNYIALSLWAKQ</sequence>
<evidence type="ECO:0000313" key="1">
    <source>
        <dbReference type="EMBL" id="MBB3151713.1"/>
    </source>
</evidence>
<evidence type="ECO:0000313" key="2">
    <source>
        <dbReference type="Proteomes" id="UP000518605"/>
    </source>
</evidence>
<dbReference type="Proteomes" id="UP000518605">
    <property type="component" value="Unassembled WGS sequence"/>
</dbReference>
<accession>A0A7W5C5T7</accession>
<keyword evidence="2" id="KW-1185">Reference proteome</keyword>
<name>A0A7W5C5T7_9BACL</name>
<proteinExistence type="predicted"/>
<dbReference type="AlphaFoldDB" id="A0A7W5C5T7"/>
<protein>
    <submittedName>
        <fullName evidence="1">Uncharacterized protein</fullName>
    </submittedName>
</protein>
<organism evidence="1 2">
    <name type="scientific">Paenibacillus endophyticus</name>
    <dbReference type="NCBI Taxonomy" id="1294268"/>
    <lineage>
        <taxon>Bacteria</taxon>
        <taxon>Bacillati</taxon>
        <taxon>Bacillota</taxon>
        <taxon>Bacilli</taxon>
        <taxon>Bacillales</taxon>
        <taxon>Paenibacillaceae</taxon>
        <taxon>Paenibacillus</taxon>
    </lineage>
</organism>
<comment type="caution">
    <text evidence="1">The sequence shown here is derived from an EMBL/GenBank/DDBJ whole genome shotgun (WGS) entry which is preliminary data.</text>
</comment>